<dbReference type="AlphaFoldDB" id="A0A1T4P4I6"/>
<accession>A0A1T4P4I6</accession>
<proteinExistence type="predicted"/>
<dbReference type="EMBL" id="FUWZ01000001">
    <property type="protein sequence ID" value="SJZ86237.1"/>
    <property type="molecule type" value="Genomic_DNA"/>
</dbReference>
<gene>
    <name evidence="1" type="ORF">SAMN04488128_1011903</name>
</gene>
<dbReference type="PANTHER" id="PTHR38479">
    <property type="entry name" value="LMO0824 PROTEIN"/>
    <property type="match status" value="1"/>
</dbReference>
<protein>
    <submittedName>
        <fullName evidence="1">Winged helix DNA-binding domain-containing protein</fullName>
    </submittedName>
</protein>
<keyword evidence="2" id="KW-1185">Reference proteome</keyword>
<sequence length="378" mass="42359">MPADIWLSLAGYFFVITNRTINLMTMNTFDITQQRLRQQCLITPQHSRPGELVSWMGAVQAQDYAAAKWAIGQRLTGATETAIDDAMANWEIIRTHVLRPTWHFVSPADIRWMLKLTAPRIKAFCAYNDNRWGITKAIITKSQKVLEKQLRNKQQLTRLQLGPALQKAGIVTDEYRLGSLLAHAELDGLICSGPRHGKQFTYVLLEEHVPAAASLSKAESLATLAQRYFDSHGPATLQDFAWWSGLTVTDAKNGLEAIKTKLTAVEADGKTYWMKPANADKDKPSLFLLPAFDEFTVAYKKRDIQQLRIDGQLAPMASLGPVIVADGQITGTWKRTVNKKDITLELQHIYPLKKTQLTALKKAIRQYSAFSGLPVVVK</sequence>
<evidence type="ECO:0000313" key="2">
    <source>
        <dbReference type="Proteomes" id="UP000190367"/>
    </source>
</evidence>
<keyword evidence="1" id="KW-0238">DNA-binding</keyword>
<dbReference type="GO" id="GO:0003677">
    <property type="term" value="F:DNA binding"/>
    <property type="evidence" value="ECO:0007669"/>
    <property type="project" value="UniProtKB-KW"/>
</dbReference>
<organism evidence="1 2">
    <name type="scientific">Chitinophaga eiseniae</name>
    <dbReference type="NCBI Taxonomy" id="634771"/>
    <lineage>
        <taxon>Bacteria</taxon>
        <taxon>Pseudomonadati</taxon>
        <taxon>Bacteroidota</taxon>
        <taxon>Chitinophagia</taxon>
        <taxon>Chitinophagales</taxon>
        <taxon>Chitinophagaceae</taxon>
        <taxon>Chitinophaga</taxon>
    </lineage>
</organism>
<evidence type="ECO:0000313" key="1">
    <source>
        <dbReference type="EMBL" id="SJZ86237.1"/>
    </source>
</evidence>
<dbReference type="PANTHER" id="PTHR38479:SF2">
    <property type="entry name" value="WINGED HELIX DNA-BINDING DOMAIN-CONTAINING PROTEIN"/>
    <property type="match status" value="1"/>
</dbReference>
<dbReference type="Proteomes" id="UP000190367">
    <property type="component" value="Unassembled WGS sequence"/>
</dbReference>
<dbReference type="InterPro" id="IPR009351">
    <property type="entry name" value="AlkZ-like"/>
</dbReference>
<dbReference type="Pfam" id="PF06224">
    <property type="entry name" value="AlkZ-like"/>
    <property type="match status" value="1"/>
</dbReference>
<dbReference type="STRING" id="634771.SAMN04488128_1011903"/>
<name>A0A1T4P4I6_9BACT</name>
<reference evidence="2" key="1">
    <citation type="submission" date="2017-02" db="EMBL/GenBank/DDBJ databases">
        <authorList>
            <person name="Varghese N."/>
            <person name="Submissions S."/>
        </authorList>
    </citation>
    <scope>NUCLEOTIDE SEQUENCE [LARGE SCALE GENOMIC DNA]</scope>
    <source>
        <strain evidence="2">DSM 22224</strain>
    </source>
</reference>